<evidence type="ECO:0000313" key="3">
    <source>
        <dbReference type="Proteomes" id="UP001108240"/>
    </source>
</evidence>
<reference evidence="2" key="1">
    <citation type="submission" date="2025-08" db="UniProtKB">
        <authorList>
            <consortium name="Ensembl"/>
        </authorList>
    </citation>
    <scope>IDENTIFICATION</scope>
</reference>
<dbReference type="InterPro" id="IPR015095">
    <property type="entry name" value="AlkB_hom8_N"/>
</dbReference>
<name>A0A9J7ZPA0_CYPCA</name>
<dbReference type="GO" id="GO:0008168">
    <property type="term" value="F:methyltransferase activity"/>
    <property type="evidence" value="ECO:0007669"/>
    <property type="project" value="InterPro"/>
</dbReference>
<dbReference type="AlphaFoldDB" id="A0A9J7ZPA0"/>
<dbReference type="GeneTree" id="ENSGT01020000230367"/>
<dbReference type="OMA" id="MSSIHEY"/>
<dbReference type="Pfam" id="PF09004">
    <property type="entry name" value="ALKBH8_N"/>
    <property type="match status" value="1"/>
</dbReference>
<dbReference type="PROSITE" id="PS50878">
    <property type="entry name" value="RT_POL"/>
    <property type="match status" value="1"/>
</dbReference>
<evidence type="ECO:0000313" key="2">
    <source>
        <dbReference type="Ensembl" id="ENSCCRP00000134934.1"/>
    </source>
</evidence>
<dbReference type="Pfam" id="PF00078">
    <property type="entry name" value="RVT_1"/>
    <property type="match status" value="1"/>
</dbReference>
<evidence type="ECO:0000259" key="1">
    <source>
        <dbReference type="PROSITE" id="PS50878"/>
    </source>
</evidence>
<dbReference type="InterPro" id="IPR000477">
    <property type="entry name" value="RT_dom"/>
</dbReference>
<dbReference type="InterPro" id="IPR043502">
    <property type="entry name" value="DNA/RNA_pol_sf"/>
</dbReference>
<organism evidence="2 3">
    <name type="scientific">Cyprinus carpio carpio</name>
    <dbReference type="NCBI Taxonomy" id="630221"/>
    <lineage>
        <taxon>Eukaryota</taxon>
        <taxon>Metazoa</taxon>
        <taxon>Chordata</taxon>
        <taxon>Craniata</taxon>
        <taxon>Vertebrata</taxon>
        <taxon>Euteleostomi</taxon>
        <taxon>Actinopterygii</taxon>
        <taxon>Neopterygii</taxon>
        <taxon>Teleostei</taxon>
        <taxon>Ostariophysi</taxon>
        <taxon>Cypriniformes</taxon>
        <taxon>Cyprinidae</taxon>
        <taxon>Cyprininae</taxon>
        <taxon>Cyprinus</taxon>
    </lineage>
</organism>
<dbReference type="GO" id="GO:0016706">
    <property type="term" value="F:2-oxoglutarate-dependent dioxygenase activity"/>
    <property type="evidence" value="ECO:0007669"/>
    <property type="project" value="InterPro"/>
</dbReference>
<protein>
    <recommendedName>
        <fullName evidence="1">Reverse transcriptase domain-containing protein</fullName>
    </recommendedName>
</protein>
<dbReference type="PANTHER" id="PTHR33332">
    <property type="entry name" value="REVERSE TRANSCRIPTASE DOMAIN-CONTAINING PROTEIN"/>
    <property type="match status" value="1"/>
</dbReference>
<accession>A0A9J7ZPA0</accession>
<keyword evidence="3" id="KW-1185">Reference proteome</keyword>
<sequence length="338" mass="38394">MTFKEPANQPKKTLGTEWSQNFMALTLNAFGAVCVISLTTKEGKLVVFLCLPPYRMSSIHEYLCNWVLDFLTSRPQVVRIANNTSSSLTLSTGAPQGCVVSPLLYSLFTYDCSAKNSSNIILKFADDTTILGLITNGDETFYRDEVNALTAWCADNNLSPNVSKTKEMIVDYRKSQREGHIPIHINGEIVETVKSYKFLGIHISEDLSWSIHSETIVRTTCQRLYFLPRQKRFGISSNIMSNFYRCTIESILTGVWYGNCSSLDRKALQRVVRIAELIIGHKLPALQDIYQTHCLRKARSIIKDRTHPAHHLFATLPSGRRLRSIRSRTTRLKNSFYL</sequence>
<dbReference type="SUPFAM" id="SSF56672">
    <property type="entry name" value="DNA/RNA polymerases"/>
    <property type="match status" value="1"/>
</dbReference>
<dbReference type="Ensembl" id="ENSCCRT00000177102.1">
    <property type="protein sequence ID" value="ENSCCRP00000134934.1"/>
    <property type="gene ID" value="ENSCCRG00000072518.1"/>
</dbReference>
<dbReference type="Proteomes" id="UP001108240">
    <property type="component" value="Unplaced"/>
</dbReference>
<feature type="domain" description="Reverse transcriptase" evidence="1">
    <location>
        <begin position="1"/>
        <end position="203"/>
    </location>
</feature>
<reference evidence="2" key="2">
    <citation type="submission" date="2025-09" db="UniProtKB">
        <authorList>
            <consortium name="Ensembl"/>
        </authorList>
    </citation>
    <scope>IDENTIFICATION</scope>
</reference>
<proteinExistence type="predicted"/>